<gene>
    <name evidence="1" type="ORF">Y882_06880</name>
</gene>
<organism evidence="1 2">
    <name type="scientific">Dyella japonica DSM 16301</name>
    <dbReference type="NCBI Taxonomy" id="1440762"/>
    <lineage>
        <taxon>Bacteria</taxon>
        <taxon>Pseudomonadati</taxon>
        <taxon>Pseudomonadota</taxon>
        <taxon>Gammaproteobacteria</taxon>
        <taxon>Lysobacterales</taxon>
        <taxon>Rhodanobacteraceae</taxon>
        <taxon>Dyella</taxon>
    </lineage>
</organism>
<dbReference type="AlphaFoldDB" id="A0A0G9H4S8"/>
<dbReference type="EMBL" id="JPLA01000015">
    <property type="protein sequence ID" value="KLD64583.1"/>
    <property type="molecule type" value="Genomic_DNA"/>
</dbReference>
<proteinExistence type="predicted"/>
<reference evidence="1 2" key="1">
    <citation type="journal article" date="2015" name="Antonie Van Leeuwenhoek">
        <title>A phylogenomic and molecular marker based taxonomic framework for the order Xanthomonadales: proposal to transfer the families Algiphilaceae and Solimonadaceae to the order Nevskiales ord. nov. and to create a new family within the order Xanthomonadales, the family Rhodanobacteraceae fam. nov., containing the genus Rhodanobacter and its closest relatives.</title>
        <authorList>
            <person name="Naushad S."/>
            <person name="Adeolu M."/>
            <person name="Wong S."/>
            <person name="Sohail M."/>
            <person name="Schellhorn H.E."/>
            <person name="Gupta R.S."/>
        </authorList>
    </citation>
    <scope>NUCLEOTIDE SEQUENCE [LARGE SCALE GENOMIC DNA]</scope>
    <source>
        <strain evidence="1 2">DSM 16301</strain>
    </source>
</reference>
<comment type="caution">
    <text evidence="1">The sequence shown here is derived from an EMBL/GenBank/DDBJ whole genome shotgun (WGS) entry which is preliminary data.</text>
</comment>
<evidence type="ECO:0000313" key="1">
    <source>
        <dbReference type="EMBL" id="KLD64583.1"/>
    </source>
</evidence>
<protein>
    <submittedName>
        <fullName evidence="1">Uncharacterized protein</fullName>
    </submittedName>
</protein>
<name>A0A0G9H4S8_9GAMM</name>
<dbReference type="Proteomes" id="UP000035481">
    <property type="component" value="Unassembled WGS sequence"/>
</dbReference>
<accession>A0A0G9H4S8</accession>
<evidence type="ECO:0000313" key="2">
    <source>
        <dbReference type="Proteomes" id="UP000035481"/>
    </source>
</evidence>
<sequence>MLAYGMRSVGALHDRLGELHRDALQAGNTDEFYARMFDGNYQYRTDRGFSDYGYDFNQNDRGI</sequence>